<dbReference type="RefSeq" id="WP_053866768.1">
    <property type="nucleotide sequence ID" value="NZ_CP030010.1"/>
</dbReference>
<dbReference type="EMBL" id="KX870059">
    <property type="protein sequence ID" value="APZ79134.1"/>
    <property type="molecule type" value="Genomic_DNA"/>
</dbReference>
<dbReference type="PANTHER" id="PTHR30250:SF11">
    <property type="entry name" value="O-ANTIGEN TRANSPORTER-RELATED"/>
    <property type="match status" value="1"/>
</dbReference>
<evidence type="ECO:0000256" key="5">
    <source>
        <dbReference type="ARBA" id="ARBA00023136"/>
    </source>
</evidence>
<feature type="transmembrane region" description="Helical" evidence="6">
    <location>
        <begin position="284"/>
        <end position="305"/>
    </location>
</feature>
<feature type="transmembrane region" description="Helical" evidence="6">
    <location>
        <begin position="54"/>
        <end position="72"/>
    </location>
</feature>
<keyword evidence="4 6" id="KW-1133">Transmembrane helix</keyword>
<evidence type="ECO:0000313" key="8">
    <source>
        <dbReference type="EMBL" id="APZ79035.1"/>
    </source>
</evidence>
<feature type="transmembrane region" description="Helical" evidence="6">
    <location>
        <begin position="113"/>
        <end position="129"/>
    </location>
</feature>
<dbReference type="Proteomes" id="UP000323128">
    <property type="component" value="Chromosome"/>
</dbReference>
<keyword evidence="3 6" id="KW-0812">Transmembrane</keyword>
<gene>
    <name evidence="8" type="primary">cpsL</name>
    <name evidence="7" type="ORF">02-B627.seq-orf12</name>
    <name evidence="8" type="ORF">1097105.seq-orf12</name>
    <name evidence="9" type="ORF">1114193.seq-orf12</name>
    <name evidence="10" type="ORF">1180230.seq-orf12</name>
    <name evidence="11" type="ORF">A7J08_06425</name>
</gene>
<feature type="transmembrane region" description="Helical" evidence="6">
    <location>
        <begin position="320"/>
        <end position="340"/>
    </location>
</feature>
<dbReference type="AlphaFoldDB" id="A0A1P8VR00"/>
<dbReference type="PANTHER" id="PTHR30250">
    <property type="entry name" value="PST FAMILY PREDICTED COLANIC ACID TRANSPORTER"/>
    <property type="match status" value="1"/>
</dbReference>
<evidence type="ECO:0000256" key="3">
    <source>
        <dbReference type="ARBA" id="ARBA00022692"/>
    </source>
</evidence>
<dbReference type="InterPro" id="IPR050833">
    <property type="entry name" value="Poly_Biosynth_Transport"/>
</dbReference>
<evidence type="ECO:0000256" key="2">
    <source>
        <dbReference type="ARBA" id="ARBA00022475"/>
    </source>
</evidence>
<accession>A0A1P8VR00</accession>
<feature type="transmembrane region" description="Helical" evidence="6">
    <location>
        <begin position="245"/>
        <end position="264"/>
    </location>
</feature>
<feature type="transmembrane region" description="Helical" evidence="6">
    <location>
        <begin position="84"/>
        <end position="107"/>
    </location>
</feature>
<evidence type="ECO:0000256" key="6">
    <source>
        <dbReference type="SAM" id="Phobius"/>
    </source>
</evidence>
<feature type="transmembrane region" description="Helical" evidence="6">
    <location>
        <begin position="12"/>
        <end position="34"/>
    </location>
</feature>
<feature type="transmembrane region" description="Helical" evidence="6">
    <location>
        <begin position="141"/>
        <end position="164"/>
    </location>
</feature>
<proteinExistence type="predicted"/>
<protein>
    <submittedName>
        <fullName evidence="8">Wzx</fullName>
    </submittedName>
</protein>
<name>A0A1P8VR00_STRSU</name>
<keyword evidence="2" id="KW-1003">Cell membrane</keyword>
<dbReference type="EMBL" id="KX870054">
    <property type="protein sequence ID" value="APZ79035.1"/>
    <property type="molecule type" value="Genomic_DNA"/>
</dbReference>
<feature type="transmembrane region" description="Helical" evidence="6">
    <location>
        <begin position="408"/>
        <end position="426"/>
    </location>
</feature>
<comment type="subcellular location">
    <subcellularLocation>
        <location evidence="1">Cell membrane</location>
        <topology evidence="1">Multi-pass membrane protein</topology>
    </subcellularLocation>
</comment>
<dbReference type="EMBL" id="CP030010">
    <property type="protein sequence ID" value="ASW49926.2"/>
    <property type="molecule type" value="Genomic_DNA"/>
</dbReference>
<dbReference type="EMBL" id="KX870055">
    <property type="protein sequence ID" value="APZ79055.1"/>
    <property type="molecule type" value="Genomic_DNA"/>
</dbReference>
<feature type="transmembrane region" description="Helical" evidence="6">
    <location>
        <begin position="352"/>
        <end position="371"/>
    </location>
</feature>
<dbReference type="Pfam" id="PF01943">
    <property type="entry name" value="Polysacc_synt"/>
    <property type="match status" value="1"/>
</dbReference>
<dbReference type="InterPro" id="IPR002797">
    <property type="entry name" value="Polysacc_synth"/>
</dbReference>
<evidence type="ECO:0000313" key="11">
    <source>
        <dbReference type="EMBL" id="ASW49926.2"/>
    </source>
</evidence>
<feature type="transmembrane region" description="Helical" evidence="6">
    <location>
        <begin position="377"/>
        <end position="396"/>
    </location>
</feature>
<evidence type="ECO:0000313" key="10">
    <source>
        <dbReference type="EMBL" id="APZ79134.1"/>
    </source>
</evidence>
<dbReference type="GO" id="GO:0005886">
    <property type="term" value="C:plasma membrane"/>
    <property type="evidence" value="ECO:0007669"/>
    <property type="project" value="UniProtKB-SubCell"/>
</dbReference>
<feature type="transmembrane region" description="Helical" evidence="6">
    <location>
        <begin position="170"/>
        <end position="189"/>
    </location>
</feature>
<feature type="transmembrane region" description="Helical" evidence="6">
    <location>
        <begin position="209"/>
        <end position="225"/>
    </location>
</feature>
<organism evidence="8">
    <name type="scientific">Streptococcus suis</name>
    <dbReference type="NCBI Taxonomy" id="1307"/>
    <lineage>
        <taxon>Bacteria</taxon>
        <taxon>Bacillati</taxon>
        <taxon>Bacillota</taxon>
        <taxon>Bacilli</taxon>
        <taxon>Lactobacillales</taxon>
        <taxon>Streptococcaceae</taxon>
        <taxon>Streptococcus</taxon>
    </lineage>
</organism>
<evidence type="ECO:0000256" key="1">
    <source>
        <dbReference type="ARBA" id="ARBA00004651"/>
    </source>
</evidence>
<dbReference type="EMBL" id="KX870048">
    <property type="protein sequence ID" value="APZ78891.1"/>
    <property type="molecule type" value="Genomic_DNA"/>
</dbReference>
<evidence type="ECO:0000256" key="4">
    <source>
        <dbReference type="ARBA" id="ARBA00022989"/>
    </source>
</evidence>
<keyword evidence="5 6" id="KW-0472">Membrane</keyword>
<reference evidence="11" key="2">
    <citation type="journal article" date="2021" name="Front. Microbiol.">
        <title>Comparative Virulence and Genomic Analysis of Streptococcus suis Isolates.</title>
        <authorList>
            <person name="Nicholson T.L."/>
            <person name="Waack U."/>
            <person name="Anderson T.K."/>
            <person name="Bayles D.O."/>
            <person name="Zaia S.R."/>
            <person name="Goertz I."/>
            <person name="Eppinger M."/>
            <person name="Hau S.J."/>
            <person name="Brockmeier S.L."/>
            <person name="Shore S.M."/>
        </authorList>
    </citation>
    <scope>NUCLEOTIDE SEQUENCE</scope>
    <source>
        <strain evidence="11">SRD478</strain>
    </source>
</reference>
<sequence length="459" mass="52462">MDSKVKQLMSTTLIFAVGNILGKFFQYLLLILITYKLTTTEYGAVDLITQTYSILFPVVGLGMSEAILRFSLNKYYDNTKIINTALSINFIGIILFSILALVGNFIIATSHRYWYVVLLTIVHVFYWTFREYTRGLEMYKSYSFGAVFGTLIQVGCCYLFVFILDFGLNGYIYSIIISILLELIFYIVVTKSFEIIDLKKIDRSYMKDLLSYSIPLIPNSIMWWLTSSSDRFILAFLEGESANGVYAVASKFPAMLTLLSTFFIQSWQTSSIKAVNDGDSKHFFNLVFEYLIIFLVAVGTILMFSKPILLFMLPQNYIEAYYYVPILIIAAIFNILQSFLTSILMANNKTKSILTTTFLTTIFNILLSFMLINNHGIYGACISTLVSYVLLTGLRLALLRDSISYRVYWKYFFPIILLFLQMLLATGHENSIFMVIIAMIIIGTLGHSGIKIRRKLGKY</sequence>
<feature type="transmembrane region" description="Helical" evidence="6">
    <location>
        <begin position="432"/>
        <end position="450"/>
    </location>
</feature>
<reference evidence="8" key="1">
    <citation type="submission" date="2017-01" db="EMBL/GenBank/DDBJ databases">
        <title>Genetic analysis of capsular polysaccharide synthesis gene clusters from non-serotypeable of Streptococcus suis.</title>
        <authorList>
            <person name="Qiu X."/>
            <person name="Zheng H."/>
        </authorList>
    </citation>
    <scope>NUCLEOTIDE SEQUENCE</scope>
    <source>
        <strain evidence="7">02-B627</strain>
        <strain evidence="8">1097105</strain>
        <strain evidence="9">1114193</strain>
        <strain evidence="10">1180230</strain>
    </source>
</reference>
<evidence type="ECO:0000313" key="9">
    <source>
        <dbReference type="EMBL" id="APZ79055.1"/>
    </source>
</evidence>
<evidence type="ECO:0000313" key="7">
    <source>
        <dbReference type="EMBL" id="APZ78891.1"/>
    </source>
</evidence>